<gene>
    <name evidence="1" type="ORF">H2252_01185</name>
</gene>
<organism evidence="1 2">
    <name type="scientific">Campylobacter molothri</name>
    <dbReference type="NCBI Taxonomy" id="1032242"/>
    <lineage>
        <taxon>Bacteria</taxon>
        <taxon>Pseudomonadati</taxon>
        <taxon>Campylobacterota</taxon>
        <taxon>Epsilonproteobacteria</taxon>
        <taxon>Campylobacterales</taxon>
        <taxon>Campylobacteraceae</taxon>
        <taxon>Campylobacter</taxon>
    </lineage>
</organism>
<evidence type="ECO:0000313" key="1">
    <source>
        <dbReference type="EMBL" id="MBZ7973993.1"/>
    </source>
</evidence>
<protein>
    <submittedName>
        <fullName evidence="1">Transformation system protein</fullName>
    </submittedName>
</protein>
<reference evidence="1" key="1">
    <citation type="submission" date="2020-07" db="EMBL/GenBank/DDBJ databases">
        <title>Campylobacter molothri sp. nov. isolated from wild birds.</title>
        <authorList>
            <person name="Miller W.G."/>
            <person name="Chapman M.H."/>
            <person name="Yee E."/>
            <person name="Lopes B.S."/>
            <person name="Forbes K.J."/>
        </authorList>
    </citation>
    <scope>NUCLEOTIDE SEQUENCE</scope>
    <source>
        <strain evidence="1">RM9754</strain>
    </source>
</reference>
<proteinExistence type="predicted"/>
<dbReference type="EMBL" id="JACHUQ010000002">
    <property type="protein sequence ID" value="MBZ7973993.1"/>
    <property type="molecule type" value="Genomic_DNA"/>
</dbReference>
<dbReference type="Proteomes" id="UP001319828">
    <property type="component" value="Unassembled WGS sequence"/>
</dbReference>
<sequence length="194" mass="22932">MNLQERVRELESAYKKYLLKKIFKILFYFLFAALLIGVIFLIVQNHYKQKSISSEALNYKKKLEQNIIKAKILQEKNKIIREKLIQENNITKASNSKIQIDSKVFNIAILKNSFYKNPNYERALILAREYYQIKDYKKSIFWALKANDIDKKAEDSWLIFAKAQIALGYQDEAKRALDAYLDSYGLIEKELEND</sequence>
<comment type="caution">
    <text evidence="1">The sequence shown here is derived from an EMBL/GenBank/DDBJ whole genome shotgun (WGS) entry which is preliminary data.</text>
</comment>
<keyword evidence="2" id="KW-1185">Reference proteome</keyword>
<name>A0ACC5W0Q2_9BACT</name>
<accession>A0ACC5W0Q2</accession>
<evidence type="ECO:0000313" key="2">
    <source>
        <dbReference type="Proteomes" id="UP001319828"/>
    </source>
</evidence>